<dbReference type="PROSITE" id="PS51197">
    <property type="entry name" value="HTH_RRF2_2"/>
    <property type="match status" value="1"/>
</dbReference>
<reference evidence="1 2" key="1">
    <citation type="submission" date="2021-03" db="EMBL/GenBank/DDBJ databases">
        <title>Winogradskyella sp. nov., isolated from costal sediment.</title>
        <authorList>
            <person name="Gao C."/>
        </authorList>
    </citation>
    <scope>NUCLEOTIDE SEQUENCE [LARGE SCALE GENOMIC DNA]</scope>
    <source>
        <strain evidence="1 2">DF17</strain>
    </source>
</reference>
<comment type="caution">
    <text evidence="1">The sequence shown here is derived from an EMBL/GenBank/DDBJ whole genome shotgun (WGS) entry which is preliminary data.</text>
</comment>
<dbReference type="InterPro" id="IPR000944">
    <property type="entry name" value="Tscrpt_reg_Rrf2"/>
</dbReference>
<dbReference type="InterPro" id="IPR036390">
    <property type="entry name" value="WH_DNA-bd_sf"/>
</dbReference>
<keyword evidence="2" id="KW-1185">Reference proteome</keyword>
<evidence type="ECO:0000313" key="1">
    <source>
        <dbReference type="EMBL" id="MBO3115933.1"/>
    </source>
</evidence>
<dbReference type="PANTHER" id="PTHR33221:SF15">
    <property type="entry name" value="HTH-TYPE TRANSCRIPTIONAL REGULATOR YWGB-RELATED"/>
    <property type="match status" value="1"/>
</dbReference>
<dbReference type="RefSeq" id="WP_208152696.1">
    <property type="nucleotide sequence ID" value="NZ_JAGEVF010000002.1"/>
</dbReference>
<dbReference type="Proteomes" id="UP000676776">
    <property type="component" value="Unassembled WGS sequence"/>
</dbReference>
<protein>
    <submittedName>
        <fullName evidence="1">Rrf2 family transcriptional regulator</fullName>
    </submittedName>
</protein>
<gene>
    <name evidence="1" type="ORF">J4050_04200</name>
</gene>
<dbReference type="NCBIfam" id="TIGR00738">
    <property type="entry name" value="rrf2_super"/>
    <property type="match status" value="1"/>
</dbReference>
<name>A0ABS3SZL2_9FLAO</name>
<dbReference type="SUPFAM" id="SSF46785">
    <property type="entry name" value="Winged helix' DNA-binding domain"/>
    <property type="match status" value="1"/>
</dbReference>
<dbReference type="Pfam" id="PF02082">
    <property type="entry name" value="Rrf2"/>
    <property type="match status" value="1"/>
</dbReference>
<accession>A0ABS3SZL2</accession>
<proteinExistence type="predicted"/>
<sequence length="143" mass="16255">MFSNSTKYAIKAVLYLAVHSSEEQKIMIKDIAEPINVPKHYIAKILQALSKKDIISSTKGPKGGFYLTSDQLQTKVMQIIETVDGEERLNSCLLSLEKCNSDNPCSLHHLVFDEKNKINERLKMTILKDLRQHIMRGESILPL</sequence>
<organism evidence="1 2">
    <name type="scientific">Winogradskyella pelagia</name>
    <dbReference type="NCBI Taxonomy" id="2819984"/>
    <lineage>
        <taxon>Bacteria</taxon>
        <taxon>Pseudomonadati</taxon>
        <taxon>Bacteroidota</taxon>
        <taxon>Flavobacteriia</taxon>
        <taxon>Flavobacteriales</taxon>
        <taxon>Flavobacteriaceae</taxon>
        <taxon>Winogradskyella</taxon>
    </lineage>
</organism>
<dbReference type="PANTHER" id="PTHR33221">
    <property type="entry name" value="WINGED HELIX-TURN-HELIX TRANSCRIPTIONAL REGULATOR, RRF2 FAMILY"/>
    <property type="match status" value="1"/>
</dbReference>
<dbReference type="InterPro" id="IPR036388">
    <property type="entry name" value="WH-like_DNA-bd_sf"/>
</dbReference>
<evidence type="ECO:0000313" key="2">
    <source>
        <dbReference type="Proteomes" id="UP000676776"/>
    </source>
</evidence>
<dbReference type="EMBL" id="JAGEVF010000002">
    <property type="protein sequence ID" value="MBO3115933.1"/>
    <property type="molecule type" value="Genomic_DNA"/>
</dbReference>
<dbReference type="Gene3D" id="1.10.10.10">
    <property type="entry name" value="Winged helix-like DNA-binding domain superfamily/Winged helix DNA-binding domain"/>
    <property type="match status" value="1"/>
</dbReference>